<feature type="binding site" evidence="13">
    <location>
        <position position="373"/>
    </location>
    <ligand>
        <name>NADP(+)</name>
        <dbReference type="ChEBI" id="CHEBI:58349"/>
    </ligand>
</feature>
<feature type="binding site" evidence="12">
    <location>
        <position position="127"/>
    </location>
    <ligand>
        <name>D-threo-isocitrate</name>
        <dbReference type="ChEBI" id="CHEBI:15562"/>
    </ligand>
</feature>
<dbReference type="AlphaFoldDB" id="A0A6J4HFV3"/>
<dbReference type="GO" id="GO:0006097">
    <property type="term" value="P:glyoxylate cycle"/>
    <property type="evidence" value="ECO:0007669"/>
    <property type="project" value="UniProtKB-KW"/>
</dbReference>
<dbReference type="EMBL" id="CADCTA010000040">
    <property type="protein sequence ID" value="CAA9222394.1"/>
    <property type="molecule type" value="Genomic_DNA"/>
</dbReference>
<evidence type="ECO:0000256" key="11">
    <source>
        <dbReference type="ARBA" id="ARBA00023554"/>
    </source>
</evidence>
<dbReference type="NCBIfam" id="NF005425">
    <property type="entry name" value="PRK07006.1"/>
    <property type="match status" value="1"/>
</dbReference>
<evidence type="ECO:0000256" key="1">
    <source>
        <dbReference type="ARBA" id="ARBA00001936"/>
    </source>
</evidence>
<evidence type="ECO:0000256" key="15">
    <source>
        <dbReference type="PIRSR" id="PIRSR604439-4"/>
    </source>
</evidence>
<comment type="cofactor">
    <cofactor evidence="1">
        <name>Mn(2+)</name>
        <dbReference type="ChEBI" id="CHEBI:29035"/>
    </cofactor>
</comment>
<dbReference type="PANTHER" id="PTHR43504">
    <property type="entry name" value="ISOCITRATE DEHYDROGENASE [NADP]"/>
    <property type="match status" value="1"/>
</dbReference>
<dbReference type="GO" id="GO:0051287">
    <property type="term" value="F:NAD binding"/>
    <property type="evidence" value="ECO:0007669"/>
    <property type="project" value="InterPro"/>
</dbReference>
<evidence type="ECO:0000256" key="4">
    <source>
        <dbReference type="ARBA" id="ARBA00022435"/>
    </source>
</evidence>
<keyword evidence="5 17" id="KW-0816">Tricarboxylic acid cycle</keyword>
<evidence type="ECO:0000256" key="5">
    <source>
        <dbReference type="ARBA" id="ARBA00022532"/>
    </source>
</evidence>
<keyword evidence="7 14" id="KW-0460">Magnesium</keyword>
<feature type="binding site" evidence="13">
    <location>
        <position position="102"/>
    </location>
    <ligand>
        <name>NADP(+)</name>
        <dbReference type="ChEBI" id="CHEBI:58349"/>
    </ligand>
</feature>
<evidence type="ECO:0000256" key="10">
    <source>
        <dbReference type="ARBA" id="ARBA00023211"/>
    </source>
</evidence>
<dbReference type="EC" id="1.1.1.42" evidence="17"/>
<dbReference type="PROSITE" id="PS00470">
    <property type="entry name" value="IDH_IMDH"/>
    <property type="match status" value="1"/>
</dbReference>
<evidence type="ECO:0000256" key="7">
    <source>
        <dbReference type="ARBA" id="ARBA00022842"/>
    </source>
</evidence>
<proteinExistence type="inferred from homology"/>
<dbReference type="InterPro" id="IPR019818">
    <property type="entry name" value="IsoCit/isopropylmalate_DH_CS"/>
</dbReference>
<comment type="similarity">
    <text evidence="2">Belongs to the isocitrate and isopropylmalate dehydrogenases family.</text>
</comment>
<feature type="binding site" evidence="13">
    <location>
        <position position="416"/>
    </location>
    <ligand>
        <name>NADP(+)</name>
        <dbReference type="ChEBI" id="CHEBI:58349"/>
    </ligand>
</feature>
<gene>
    <name evidence="19" type="ORF">AVDCRST_MAG42-646</name>
</gene>
<protein>
    <recommendedName>
        <fullName evidence="17">Isocitrate dehydrogenase [NADP]</fullName>
        <ecNumber evidence="17">1.1.1.42</ecNumber>
    </recommendedName>
</protein>
<evidence type="ECO:0000256" key="6">
    <source>
        <dbReference type="ARBA" id="ARBA00022723"/>
    </source>
</evidence>
<dbReference type="GO" id="GO:0004450">
    <property type="term" value="F:isocitrate dehydrogenase (NADP+) activity"/>
    <property type="evidence" value="ECO:0007669"/>
    <property type="project" value="UniProtKB-UniRule"/>
</dbReference>
<dbReference type="SMART" id="SM01329">
    <property type="entry name" value="Iso_dh"/>
    <property type="match status" value="1"/>
</dbReference>
<feature type="binding site" evidence="12">
    <location>
        <position position="151"/>
    </location>
    <ligand>
        <name>D-threo-isocitrate</name>
        <dbReference type="ChEBI" id="CHEBI:15562"/>
    </ligand>
</feature>
<accession>A0A6J4HFV3</accession>
<evidence type="ECO:0000256" key="3">
    <source>
        <dbReference type="ARBA" id="ARBA00011738"/>
    </source>
</evidence>
<feature type="site" description="Critical for catalysis" evidence="15">
    <location>
        <position position="249"/>
    </location>
</feature>
<evidence type="ECO:0000259" key="18">
    <source>
        <dbReference type="SMART" id="SM01329"/>
    </source>
</evidence>
<feature type="modified residue" description="N6-acetyllysine" evidence="16">
    <location>
        <position position="140"/>
    </location>
</feature>
<feature type="binding site" evidence="12">
    <location>
        <position position="117"/>
    </location>
    <ligand>
        <name>D-threo-isocitrate</name>
        <dbReference type="ChEBI" id="CHEBI:15562"/>
    </ligand>
</feature>
<evidence type="ECO:0000313" key="19">
    <source>
        <dbReference type="EMBL" id="CAA9222394.1"/>
    </source>
</evidence>
<feature type="binding site" evidence="12">
    <location>
        <position position="113"/>
    </location>
    <ligand>
        <name>D-threo-isocitrate</name>
        <dbReference type="ChEBI" id="CHEBI:15562"/>
    </ligand>
</feature>
<comment type="cofactor">
    <cofactor evidence="14">
        <name>Mg(2+)</name>
        <dbReference type="ChEBI" id="CHEBI:18420"/>
    </cofactor>
    <cofactor evidence="14">
        <name>Mn(2+)</name>
        <dbReference type="ChEBI" id="CHEBI:29035"/>
    </cofactor>
    <text evidence="14">Binds 1 Mg(2+) or Mn(2+) ion per subunit.</text>
</comment>
<comment type="catalytic activity">
    <reaction evidence="11">
        <text>D-threo-isocitrate + NADP(+) = 2-oxoglutarate + CO2 + NADPH</text>
        <dbReference type="Rhea" id="RHEA:19629"/>
        <dbReference type="ChEBI" id="CHEBI:15562"/>
        <dbReference type="ChEBI" id="CHEBI:16526"/>
        <dbReference type="ChEBI" id="CHEBI:16810"/>
        <dbReference type="ChEBI" id="CHEBI:57783"/>
        <dbReference type="ChEBI" id="CHEBI:58349"/>
        <dbReference type="EC" id="1.1.1.42"/>
    </reaction>
</comment>
<dbReference type="InterPro" id="IPR004439">
    <property type="entry name" value="Isocitrate_DH_NADP_dimer_prok"/>
</dbReference>
<dbReference type="SUPFAM" id="SSF53659">
    <property type="entry name" value="Isocitrate/Isopropylmalate dehydrogenase-like"/>
    <property type="match status" value="1"/>
</dbReference>
<evidence type="ECO:0000256" key="13">
    <source>
        <dbReference type="PIRSR" id="PIRSR604439-2"/>
    </source>
</evidence>
<evidence type="ECO:0000256" key="17">
    <source>
        <dbReference type="RuleBase" id="RU004446"/>
    </source>
</evidence>
<reference evidence="19" key="1">
    <citation type="submission" date="2020-02" db="EMBL/GenBank/DDBJ databases">
        <authorList>
            <person name="Meier V. D."/>
        </authorList>
    </citation>
    <scope>NUCLEOTIDE SEQUENCE</scope>
    <source>
        <strain evidence="19">AVDCRST_MAG42</strain>
    </source>
</reference>
<comment type="subunit">
    <text evidence="3">Homodimer.</text>
</comment>
<dbReference type="GO" id="GO:0006099">
    <property type="term" value="P:tricarboxylic acid cycle"/>
    <property type="evidence" value="ECO:0007669"/>
    <property type="project" value="UniProtKB-UniRule"/>
</dbReference>
<keyword evidence="10 14" id="KW-0464">Manganese</keyword>
<dbReference type="InterPro" id="IPR024084">
    <property type="entry name" value="IsoPropMal-DH-like_dom"/>
</dbReference>
<dbReference type="PANTHER" id="PTHR43504:SF1">
    <property type="entry name" value="ISOCITRATE DEHYDROGENASE [NADP]"/>
    <property type="match status" value="1"/>
</dbReference>
<feature type="domain" description="Isopropylmalate dehydrogenase-like" evidence="18">
    <location>
        <begin position="28"/>
        <end position="433"/>
    </location>
</feature>
<feature type="binding site" evidence="12">
    <location>
        <position position="111"/>
    </location>
    <ligand>
        <name>D-threo-isocitrate</name>
        <dbReference type="ChEBI" id="CHEBI:15562"/>
    </ligand>
</feature>
<feature type="binding site" evidence="14">
    <location>
        <position position="326"/>
    </location>
    <ligand>
        <name>Mg(2+)</name>
        <dbReference type="ChEBI" id="CHEBI:18420"/>
    </ligand>
</feature>
<dbReference type="Gene3D" id="3.40.718.10">
    <property type="entry name" value="Isopropylmalate Dehydrogenase"/>
    <property type="match status" value="1"/>
</dbReference>
<evidence type="ECO:0000256" key="2">
    <source>
        <dbReference type="ARBA" id="ARBA00007769"/>
    </source>
</evidence>
<feature type="binding site" evidence="13">
    <location>
        <position position="412"/>
    </location>
    <ligand>
        <name>NADP(+)</name>
        <dbReference type="ChEBI" id="CHEBI:58349"/>
    </ligand>
</feature>
<feature type="modified residue" description="Phosphoserine" evidence="16">
    <location>
        <position position="111"/>
    </location>
</feature>
<keyword evidence="9 19" id="KW-0560">Oxidoreductase</keyword>
<keyword evidence="8 13" id="KW-0521">NADP</keyword>
<organism evidence="19">
    <name type="scientific">uncultured Chthoniobacterales bacterium</name>
    <dbReference type="NCBI Taxonomy" id="1836801"/>
    <lineage>
        <taxon>Bacteria</taxon>
        <taxon>Pseudomonadati</taxon>
        <taxon>Verrucomicrobiota</taxon>
        <taxon>Spartobacteria</taxon>
        <taxon>Chthoniobacterales</taxon>
        <taxon>environmental samples</taxon>
    </lineage>
</organism>
<evidence type="ECO:0000256" key="14">
    <source>
        <dbReference type="PIRSR" id="PIRSR604439-3"/>
    </source>
</evidence>
<feature type="modified residue" description="N6-succinyllysine" evidence="16">
    <location>
        <position position="98"/>
    </location>
</feature>
<sequence>MPYKDITPPAGDKISIAEGKLTVPDRPVIPFIRGDGTGRDIWAASERVLDAAVEKAYGGQKKIAWFEVFAGQAAKDKFDNWLPDETVEAFREYLVGIKGPLTTPVGGGIRSLNVALRQMLDLFVCLRPVQYFEGVPSPVKRPEKVDMVIFRENTEDIYAGIDYAAGSDEAAKILAFFEKEFPKEFEKIRFGTKEKAAAFWKMVGAPEGSDVMVGLGLKPVSRAGSVRLIHSAIAYAIKNQRKSVTLVHKGNIMKFTEGAFRDWGYEIAKQYFGAEEIDGGPWCQIPMGKPGAGIIIKDAIADITLQQVLTRPEDFDVIATLNLNGDYLSDALAAQVGGIGIAPGGNINYITGHAVFEATHGTAPKYADKDMVNPGSVVLSGEMMFRYMGWTEAADLIVKGLNGAIGSKRVTYDFARLMEGATKIKCSEFGQNIIDHM</sequence>
<keyword evidence="4 17" id="KW-0329">Glyoxylate bypass</keyword>
<dbReference type="Pfam" id="PF00180">
    <property type="entry name" value="Iso_dh"/>
    <property type="match status" value="1"/>
</dbReference>
<name>A0A6J4HFV3_9BACT</name>
<feature type="site" description="Critical for catalysis" evidence="15">
    <location>
        <position position="158"/>
    </location>
</feature>
<dbReference type="NCBIfam" id="TIGR00183">
    <property type="entry name" value="prok_nadp_idh"/>
    <property type="match status" value="1"/>
</dbReference>
<feature type="binding site" evidence="13">
    <location>
        <begin position="360"/>
        <end position="366"/>
    </location>
    <ligand>
        <name>NADP(+)</name>
        <dbReference type="ChEBI" id="CHEBI:58349"/>
    </ligand>
</feature>
<evidence type="ECO:0000256" key="16">
    <source>
        <dbReference type="PIRSR" id="PIRSR604439-5"/>
    </source>
</evidence>
<dbReference type="GO" id="GO:0000287">
    <property type="term" value="F:magnesium ion binding"/>
    <property type="evidence" value="ECO:0007669"/>
    <property type="project" value="InterPro"/>
</dbReference>
<evidence type="ECO:0000256" key="12">
    <source>
        <dbReference type="PIRSR" id="PIRSR604439-1"/>
    </source>
</evidence>
<evidence type="ECO:0000256" key="8">
    <source>
        <dbReference type="ARBA" id="ARBA00022857"/>
    </source>
</evidence>
<evidence type="ECO:0000256" key="9">
    <source>
        <dbReference type="ARBA" id="ARBA00023002"/>
    </source>
</evidence>
<keyword evidence="6 17" id="KW-0479">Metal-binding</keyword>